<accession>A0A3M7STK7</accession>
<reference evidence="7 8" key="1">
    <citation type="journal article" date="2018" name="Sci. Rep.">
        <title>Genomic signatures of local adaptation to the degree of environmental predictability in rotifers.</title>
        <authorList>
            <person name="Franch-Gras L."/>
            <person name="Hahn C."/>
            <person name="Garcia-Roger E.M."/>
            <person name="Carmona M.J."/>
            <person name="Serra M."/>
            <person name="Gomez A."/>
        </authorList>
    </citation>
    <scope>NUCLEOTIDE SEQUENCE [LARGE SCALE GENOMIC DNA]</scope>
    <source>
        <strain evidence="7">HYR1</strain>
    </source>
</reference>
<evidence type="ECO:0000256" key="5">
    <source>
        <dbReference type="PROSITE-ProRule" id="PRU00221"/>
    </source>
</evidence>
<dbReference type="OrthoDB" id="60955at2759"/>
<name>A0A3M7STK7_BRAPC</name>
<dbReference type="InterPro" id="IPR037590">
    <property type="entry name" value="WDR24"/>
</dbReference>
<evidence type="ECO:0000256" key="2">
    <source>
        <dbReference type="ARBA" id="ARBA00022574"/>
    </source>
</evidence>
<dbReference type="InterPro" id="IPR001680">
    <property type="entry name" value="WD40_rpt"/>
</dbReference>
<keyword evidence="3" id="KW-0677">Repeat</keyword>
<dbReference type="Pfam" id="PF00400">
    <property type="entry name" value="WD40"/>
    <property type="match status" value="2"/>
</dbReference>
<feature type="repeat" description="WD" evidence="5">
    <location>
        <begin position="114"/>
        <end position="149"/>
    </location>
</feature>
<evidence type="ECO:0000256" key="6">
    <source>
        <dbReference type="SAM" id="MobiDB-lite"/>
    </source>
</evidence>
<evidence type="ECO:0000313" key="8">
    <source>
        <dbReference type="Proteomes" id="UP000276133"/>
    </source>
</evidence>
<feature type="repeat" description="WD" evidence="5">
    <location>
        <begin position="162"/>
        <end position="204"/>
    </location>
</feature>
<proteinExistence type="inferred from homology"/>
<evidence type="ECO:0000256" key="1">
    <source>
        <dbReference type="ARBA" id="ARBA00008134"/>
    </source>
</evidence>
<keyword evidence="8" id="KW-1185">Reference proteome</keyword>
<dbReference type="EMBL" id="REGN01000786">
    <property type="protein sequence ID" value="RNA39123.1"/>
    <property type="molecule type" value="Genomic_DNA"/>
</dbReference>
<comment type="caution">
    <text evidence="7">The sequence shown here is derived from an EMBL/GenBank/DDBJ whole genome shotgun (WGS) entry which is preliminary data.</text>
</comment>
<dbReference type="InterPro" id="IPR036322">
    <property type="entry name" value="WD40_repeat_dom_sf"/>
</dbReference>
<dbReference type="GO" id="GO:0016239">
    <property type="term" value="P:positive regulation of macroautophagy"/>
    <property type="evidence" value="ECO:0007669"/>
    <property type="project" value="TreeGrafter"/>
</dbReference>
<dbReference type="PANTHER" id="PTHR46200:SF1">
    <property type="entry name" value="GATOR COMPLEX PROTEIN WDR24"/>
    <property type="match status" value="1"/>
</dbReference>
<dbReference type="PANTHER" id="PTHR46200">
    <property type="entry name" value="GATOR COMPLEX PROTEIN WDR24"/>
    <property type="match status" value="1"/>
</dbReference>
<sequence length="765" mass="87334">MPHDGNLNYYILENSNHNMNTTFSHLVNFSVQSLALNKDGNKLIAAGISDWELFTIEEDRFVSNFILNPRLVNHRIVDIGWSRLDQRLAASCGSNGIIQKLIVTPSELRLENTYKFHDLTVSKIHFHPSEQNLLISGGQDGNIKLIDFRVPLSNAEVLSTFKHHHEDKVTDLQFNPHLSNQFASGSESGFIYIWDRRNPSEPEKRYSLFRNISHLDWHPEETNWLAVSRVDRLISILDVSNERVSVLNSLTNPESISNIKWRPSRRMQIGACMSGSNYHLRYLYVWDLTRPYVPYASFDSVINKANNFLWRSSDCIIASAKAELVNGAVQSTIYNAFMCETLKPADYVTLVSVEMDKNGSLAFANGIGNEKNNEAIEVDISTVLSYYPNSEKFQITRSELFFLDDPATRTDWFRHAAINYRFNGGSFEELCDHNAQVALDCKRIDDYKNWMILKTLYKESDKFDIKEENSSKSTSSFGNSKHLHSINKINSNDNNSTIQIPISQVTAIANATSSSNDSDVDSSSSGEIASGDSPIIESNGNPILVNLDPNINSNNLKLKEDGDNLNNFHHTDSFFASTNNELDHHDIQENNNLLNNSYLTKFEDEDEYSMHTKDNGEFQNLGDLIGFLTKNEREADFADNDDQHLNTYPSNFKSQSDLTMSLVQSAKFLDNKDHKSNLNANNTSSDLEINKIADLNTQFQIHFDLENALKINFDERFCDLLFSYVNEKNDLVTAIYMYLIATQHNKIDKEKIDSLYLDEWFIQYI</sequence>
<dbReference type="STRING" id="10195.A0A3M7STK7"/>
<feature type="region of interest" description="Disordered" evidence="6">
    <location>
        <begin position="513"/>
        <end position="541"/>
    </location>
</feature>
<organism evidence="7 8">
    <name type="scientific">Brachionus plicatilis</name>
    <name type="common">Marine rotifer</name>
    <name type="synonym">Brachionus muelleri</name>
    <dbReference type="NCBI Taxonomy" id="10195"/>
    <lineage>
        <taxon>Eukaryota</taxon>
        <taxon>Metazoa</taxon>
        <taxon>Spiralia</taxon>
        <taxon>Gnathifera</taxon>
        <taxon>Rotifera</taxon>
        <taxon>Eurotatoria</taxon>
        <taxon>Monogononta</taxon>
        <taxon>Pseudotrocha</taxon>
        <taxon>Ploima</taxon>
        <taxon>Brachionidae</taxon>
        <taxon>Brachionus</taxon>
    </lineage>
</organism>
<comment type="similarity">
    <text evidence="1">Belongs to the WD repeat WDR24 family.</text>
</comment>
<dbReference type="PROSITE" id="PS50294">
    <property type="entry name" value="WD_REPEATS_REGION"/>
    <property type="match status" value="1"/>
</dbReference>
<gene>
    <name evidence="7" type="ORF">BpHYR1_043272</name>
</gene>
<evidence type="ECO:0000256" key="4">
    <source>
        <dbReference type="ARBA" id="ARBA00040269"/>
    </source>
</evidence>
<keyword evidence="2 5" id="KW-0853">WD repeat</keyword>
<feature type="non-terminal residue" evidence="7">
    <location>
        <position position="765"/>
    </location>
</feature>
<dbReference type="SMART" id="SM00320">
    <property type="entry name" value="WD40"/>
    <property type="match status" value="4"/>
</dbReference>
<protein>
    <recommendedName>
        <fullName evidence="4">GATOR2 complex protein WDR24</fullName>
    </recommendedName>
</protein>
<evidence type="ECO:0000313" key="7">
    <source>
        <dbReference type="EMBL" id="RNA39123.1"/>
    </source>
</evidence>
<dbReference type="GO" id="GO:1904263">
    <property type="term" value="P:positive regulation of TORC1 signaling"/>
    <property type="evidence" value="ECO:0007669"/>
    <property type="project" value="TreeGrafter"/>
</dbReference>
<feature type="compositionally biased region" description="Low complexity" evidence="6">
    <location>
        <begin position="513"/>
        <end position="533"/>
    </location>
</feature>
<dbReference type="Gene3D" id="2.130.10.10">
    <property type="entry name" value="YVTN repeat-like/Quinoprotein amine dehydrogenase"/>
    <property type="match status" value="2"/>
</dbReference>
<dbReference type="PROSITE" id="PS50082">
    <property type="entry name" value="WD_REPEATS_2"/>
    <property type="match status" value="2"/>
</dbReference>
<dbReference type="AlphaFoldDB" id="A0A3M7STK7"/>
<dbReference type="InterPro" id="IPR015943">
    <property type="entry name" value="WD40/YVTN_repeat-like_dom_sf"/>
</dbReference>
<evidence type="ECO:0000256" key="3">
    <source>
        <dbReference type="ARBA" id="ARBA00022737"/>
    </source>
</evidence>
<dbReference type="Proteomes" id="UP000276133">
    <property type="component" value="Unassembled WGS sequence"/>
</dbReference>
<dbReference type="SUPFAM" id="SSF50978">
    <property type="entry name" value="WD40 repeat-like"/>
    <property type="match status" value="1"/>
</dbReference>
<dbReference type="GO" id="GO:0005774">
    <property type="term" value="C:vacuolar membrane"/>
    <property type="evidence" value="ECO:0007669"/>
    <property type="project" value="TreeGrafter"/>
</dbReference>
<dbReference type="GO" id="GO:0061700">
    <property type="term" value="C:GATOR2 complex"/>
    <property type="evidence" value="ECO:0007669"/>
    <property type="project" value="TreeGrafter"/>
</dbReference>
<dbReference type="GO" id="GO:0005829">
    <property type="term" value="C:cytosol"/>
    <property type="evidence" value="ECO:0007669"/>
    <property type="project" value="TreeGrafter"/>
</dbReference>